<feature type="transmembrane region" description="Helical" evidence="1">
    <location>
        <begin position="53"/>
        <end position="73"/>
    </location>
</feature>
<protein>
    <submittedName>
        <fullName evidence="2">Uncharacterized protein</fullName>
    </submittedName>
</protein>
<feature type="transmembrane region" description="Helical" evidence="1">
    <location>
        <begin position="85"/>
        <end position="104"/>
    </location>
</feature>
<sequence>MTSEMKPAIAVTNAQAEPHLPANPKQLESADKRRRSRWIILRDVLYDSWYGEVAAIIFSLACFCAIAIVLRVYDRKPIPSLPRGVTLNAIISVLATGSKSALLFSVASNISQWKWIWYRQQKLRKLADLQVFEDASRGPLGAAQLLFDTTRTSLGLIGASIVLLALAYDPFVQQLLTYPVQEVYTPSNFTWTRQAQIYPATGPPGGADSGLQQSLSLSLQSALWSNSTTPYQRTPVCASTNCTWTVFPSLGFCSKCADDSSTATVSNCSLTVDSFKNPPNGSWPGDIGPDANKTCHVDFASGLKAPIQLSLEEQITETAEWRVFAPAYIVSDLWHYDPVIMGPEENTFSGDYDTVYAPNKTILGIRDPLMVVADTTFKVKNSKMEVAQATMCTFDLCLREYDMSVANGVASISTSKITYGTKFNISFAYHGGSVVPAQLASDGYSCWAGGKDPAQVAELDVLSLVNASSGLATEKGRKEFVFCYDAFMGGGLQSLPTVLSPYITGNGTTYESVCGNECMEGPGPASPLTDGVMIPDIDSSDATARVHSMGLATFMENVAESLTKLVLDLDGNKIIGNSGSQVAFVHVRWLWLIMPGILELTGLVLLVLTIQSSKKRDAPLWKSSIFPLLFHGLESGSGVADEKIGRMQDVAEIMKKFEETHPHLLKGDFLTQSVHPDGAQTAEIMPSGRTNLRFKSCETPYRPKFICLKPQCRRLFKPFFDPDHFEYRIDRYEWSFRPRPDVDPAVKAAKWMSGSRFSEDDRRKIRELGERCYHFRQGHAVEPLSEEDIAWLKERDPEAWWTPLIRIGDDHQKRCPSCAGKGVRVGSNFQVPGRKNTKAWKEFEKMVDEGVDMQAEFEFCPSNEMWEEMAKEAERVRSKGR</sequence>
<name>A0AA38XQC8_9EURO</name>
<dbReference type="Proteomes" id="UP001172673">
    <property type="component" value="Unassembled WGS sequence"/>
</dbReference>
<keyword evidence="1" id="KW-0472">Membrane</keyword>
<dbReference type="AlphaFoldDB" id="A0AA38XQC8"/>
<proteinExistence type="predicted"/>
<dbReference type="PANTHER" id="PTHR35394:SF5">
    <property type="entry name" value="DUF3176 DOMAIN-CONTAINING PROTEIN"/>
    <property type="match status" value="1"/>
</dbReference>
<keyword evidence="1" id="KW-0812">Transmembrane</keyword>
<gene>
    <name evidence="2" type="ORF">H2200_000962</name>
</gene>
<accession>A0AA38XQC8</accession>
<organism evidence="2 3">
    <name type="scientific">Cladophialophora chaetospira</name>
    <dbReference type="NCBI Taxonomy" id="386627"/>
    <lineage>
        <taxon>Eukaryota</taxon>
        <taxon>Fungi</taxon>
        <taxon>Dikarya</taxon>
        <taxon>Ascomycota</taxon>
        <taxon>Pezizomycotina</taxon>
        <taxon>Eurotiomycetes</taxon>
        <taxon>Chaetothyriomycetidae</taxon>
        <taxon>Chaetothyriales</taxon>
        <taxon>Herpotrichiellaceae</taxon>
        <taxon>Cladophialophora</taxon>
    </lineage>
</organism>
<evidence type="ECO:0000313" key="2">
    <source>
        <dbReference type="EMBL" id="KAJ9617241.1"/>
    </source>
</evidence>
<keyword evidence="3" id="KW-1185">Reference proteome</keyword>
<dbReference type="EMBL" id="JAPDRK010000001">
    <property type="protein sequence ID" value="KAJ9617241.1"/>
    <property type="molecule type" value="Genomic_DNA"/>
</dbReference>
<dbReference type="Pfam" id="PF11374">
    <property type="entry name" value="DUF3176"/>
    <property type="match status" value="1"/>
</dbReference>
<keyword evidence="1" id="KW-1133">Transmembrane helix</keyword>
<reference evidence="2" key="1">
    <citation type="submission" date="2022-10" db="EMBL/GenBank/DDBJ databases">
        <title>Culturing micro-colonial fungi from biological soil crusts in the Mojave desert and describing Neophaeococcomyces mojavensis, and introducing the new genera and species Taxawa tesnikishii.</title>
        <authorList>
            <person name="Kurbessoian T."/>
            <person name="Stajich J.E."/>
        </authorList>
    </citation>
    <scope>NUCLEOTIDE SEQUENCE</scope>
    <source>
        <strain evidence="2">TK_41</strain>
    </source>
</reference>
<comment type="caution">
    <text evidence="2">The sequence shown here is derived from an EMBL/GenBank/DDBJ whole genome shotgun (WGS) entry which is preliminary data.</text>
</comment>
<dbReference type="PANTHER" id="PTHR35394">
    <property type="entry name" value="DUF3176 DOMAIN-CONTAINING PROTEIN"/>
    <property type="match status" value="1"/>
</dbReference>
<evidence type="ECO:0000313" key="3">
    <source>
        <dbReference type="Proteomes" id="UP001172673"/>
    </source>
</evidence>
<evidence type="ECO:0000256" key="1">
    <source>
        <dbReference type="SAM" id="Phobius"/>
    </source>
</evidence>
<dbReference type="InterPro" id="IPR021514">
    <property type="entry name" value="DUF3176"/>
</dbReference>